<dbReference type="PANTHER" id="PTHR45527:SF16">
    <property type="entry name" value="NONRIBOSOMAL PEPTIDE SYNTHASE ATNA-RELATED"/>
    <property type="match status" value="1"/>
</dbReference>
<dbReference type="InterPro" id="IPR009081">
    <property type="entry name" value="PP-bd_ACP"/>
</dbReference>
<keyword evidence="6" id="KW-0808">Transferase</keyword>
<dbReference type="Gene3D" id="3.30.559.30">
    <property type="entry name" value="Nonribosomal peptide synthetase, condensation domain"/>
    <property type="match status" value="2"/>
</dbReference>
<keyword evidence="4" id="KW-0597">Phosphoprotein</keyword>
<dbReference type="FunFam" id="3.30.300.30:FF:000015">
    <property type="entry name" value="Nonribosomal peptide synthase SidD"/>
    <property type="match status" value="2"/>
</dbReference>
<dbReference type="InterPro" id="IPR045851">
    <property type="entry name" value="AMP-bd_C_sf"/>
</dbReference>
<dbReference type="InterPro" id="IPR042099">
    <property type="entry name" value="ANL_N_sf"/>
</dbReference>
<dbReference type="Pfam" id="PF00550">
    <property type="entry name" value="PP-binding"/>
    <property type="match status" value="1"/>
</dbReference>
<gene>
    <name evidence="10" type="ORF">X797_006393</name>
</gene>
<feature type="domain" description="Condensation" evidence="9">
    <location>
        <begin position="907"/>
        <end position="1315"/>
    </location>
</feature>
<dbReference type="SUPFAM" id="SSF56801">
    <property type="entry name" value="Acetyl-CoA synthetase-like"/>
    <property type="match status" value="2"/>
</dbReference>
<dbReference type="Pfam" id="PF00668">
    <property type="entry name" value="Condensation"/>
    <property type="match status" value="1"/>
</dbReference>
<name>A0A014PR19_9HYPO</name>
<dbReference type="EMBL" id="JELW01000013">
    <property type="protein sequence ID" value="EXV00333.1"/>
    <property type="molecule type" value="Genomic_DNA"/>
</dbReference>
<organism evidence="10 11">
    <name type="scientific">Metarhizium robertsii</name>
    <dbReference type="NCBI Taxonomy" id="568076"/>
    <lineage>
        <taxon>Eukaryota</taxon>
        <taxon>Fungi</taxon>
        <taxon>Dikarya</taxon>
        <taxon>Ascomycota</taxon>
        <taxon>Pezizomycotina</taxon>
        <taxon>Sordariomycetes</taxon>
        <taxon>Hypocreomycetidae</taxon>
        <taxon>Hypocreales</taxon>
        <taxon>Clavicipitaceae</taxon>
        <taxon>Metarhizium</taxon>
    </lineage>
</organism>
<dbReference type="InterPro" id="IPR036736">
    <property type="entry name" value="ACP-like_sf"/>
</dbReference>
<reference evidence="10 11" key="1">
    <citation type="submission" date="2014-02" db="EMBL/GenBank/DDBJ databases">
        <title>The genome sequence of the entomopathogenic fungus Metarhizium robertsii ARSEF 2575.</title>
        <authorList>
            <person name="Giuliano Garisto Donzelli B."/>
            <person name="Roe B.A."/>
            <person name="Macmil S.L."/>
            <person name="Krasnoff S.B."/>
            <person name="Gibson D.M."/>
        </authorList>
    </citation>
    <scope>NUCLEOTIDE SEQUENCE [LARGE SCALE GENOMIC DNA]</scope>
    <source>
        <strain evidence="10 11">ARSEF 2575</strain>
    </source>
</reference>
<dbReference type="Gene3D" id="3.40.50.12780">
    <property type="entry name" value="N-terminal domain of ligase-like"/>
    <property type="match status" value="2"/>
</dbReference>
<dbReference type="InterPro" id="IPR010071">
    <property type="entry name" value="AA_adenyl_dom"/>
</dbReference>
<dbReference type="InterPro" id="IPR023213">
    <property type="entry name" value="CAT-like_dom_sf"/>
</dbReference>
<evidence type="ECO:0000259" key="7">
    <source>
        <dbReference type="Pfam" id="PF00501"/>
    </source>
</evidence>
<comment type="pathway">
    <text evidence="2">Secondary metabolite biosynthesis.</text>
</comment>
<dbReference type="eggNOG" id="KOG1176">
    <property type="taxonomic scope" value="Eukaryota"/>
</dbReference>
<dbReference type="OrthoDB" id="416786at2759"/>
<dbReference type="GO" id="GO:0043041">
    <property type="term" value="P:amino acid activation for nonribosomal peptide biosynthetic process"/>
    <property type="evidence" value="ECO:0007669"/>
    <property type="project" value="TreeGrafter"/>
</dbReference>
<protein>
    <submittedName>
        <fullName evidence="10">Nonribosomal peptide synthetase</fullName>
    </submittedName>
</protein>
<evidence type="ECO:0000313" key="11">
    <source>
        <dbReference type="Proteomes" id="UP000030151"/>
    </source>
</evidence>
<dbReference type="GO" id="GO:0044550">
    <property type="term" value="P:secondary metabolite biosynthetic process"/>
    <property type="evidence" value="ECO:0007669"/>
    <property type="project" value="TreeGrafter"/>
</dbReference>
<proteinExistence type="predicted"/>
<dbReference type="GO" id="GO:0031177">
    <property type="term" value="F:phosphopantetheine binding"/>
    <property type="evidence" value="ECO:0007669"/>
    <property type="project" value="TreeGrafter"/>
</dbReference>
<feature type="domain" description="AMP-dependent synthetase/ligase" evidence="7">
    <location>
        <begin position="1336"/>
        <end position="1674"/>
    </location>
</feature>
<evidence type="ECO:0000256" key="4">
    <source>
        <dbReference type="ARBA" id="ARBA00022553"/>
    </source>
</evidence>
<dbReference type="eggNOG" id="KOG1178">
    <property type="taxonomic scope" value="Eukaryota"/>
</dbReference>
<evidence type="ECO:0000256" key="2">
    <source>
        <dbReference type="ARBA" id="ARBA00005179"/>
    </source>
</evidence>
<dbReference type="GO" id="GO:0016874">
    <property type="term" value="F:ligase activity"/>
    <property type="evidence" value="ECO:0007669"/>
    <property type="project" value="UniProtKB-KW"/>
</dbReference>
<comment type="pathway">
    <text evidence="1">Alkaloid biosynthesis; ergot alkaloid biosynthesis.</text>
</comment>
<evidence type="ECO:0000256" key="1">
    <source>
        <dbReference type="ARBA" id="ARBA00005107"/>
    </source>
</evidence>
<dbReference type="GO" id="GO:0005737">
    <property type="term" value="C:cytoplasm"/>
    <property type="evidence" value="ECO:0007669"/>
    <property type="project" value="TreeGrafter"/>
</dbReference>
<accession>A0A014PR19</accession>
<dbReference type="FunFam" id="3.40.50.12780:FF:000014">
    <property type="entry name" value="Nonribosomal peptide synthetase 1"/>
    <property type="match status" value="1"/>
</dbReference>
<dbReference type="Gene3D" id="3.30.300.30">
    <property type="match status" value="2"/>
</dbReference>
<comment type="caution">
    <text evidence="10">The sequence shown here is derived from an EMBL/GenBank/DDBJ whole genome shotgun (WGS) entry which is preliminary data.</text>
</comment>
<feature type="domain" description="Carrier" evidence="8">
    <location>
        <begin position="804"/>
        <end position="865"/>
    </location>
</feature>
<dbReference type="Proteomes" id="UP000030151">
    <property type="component" value="Unassembled WGS sequence"/>
</dbReference>
<dbReference type="InterPro" id="IPR001242">
    <property type="entry name" value="Condensation_dom"/>
</dbReference>
<dbReference type="Gene3D" id="3.30.559.10">
    <property type="entry name" value="Chloramphenicol acetyltransferase-like domain"/>
    <property type="match status" value="1"/>
</dbReference>
<dbReference type="CDD" id="cd19545">
    <property type="entry name" value="FUM14_C_NRPS-like"/>
    <property type="match status" value="1"/>
</dbReference>
<dbReference type="FunFam" id="3.40.50.980:FF:000001">
    <property type="entry name" value="Non-ribosomal peptide synthetase"/>
    <property type="match status" value="1"/>
</dbReference>
<dbReference type="NCBIfam" id="TIGR01733">
    <property type="entry name" value="AA-adenyl-dom"/>
    <property type="match status" value="1"/>
</dbReference>
<evidence type="ECO:0000313" key="10">
    <source>
        <dbReference type="EMBL" id="EXV00333.1"/>
    </source>
</evidence>
<evidence type="ECO:0000256" key="5">
    <source>
        <dbReference type="ARBA" id="ARBA00022598"/>
    </source>
</evidence>
<dbReference type="PROSITE" id="PS00455">
    <property type="entry name" value="AMP_BINDING"/>
    <property type="match status" value="1"/>
</dbReference>
<dbReference type="SUPFAM" id="SSF52777">
    <property type="entry name" value="CoA-dependent acyltransferases"/>
    <property type="match status" value="3"/>
</dbReference>
<dbReference type="PANTHER" id="PTHR45527">
    <property type="entry name" value="NONRIBOSOMAL PEPTIDE SYNTHETASE"/>
    <property type="match status" value="1"/>
</dbReference>
<keyword evidence="3" id="KW-0596">Phosphopantetheine</keyword>
<dbReference type="GO" id="GO:0016740">
    <property type="term" value="F:transferase activity"/>
    <property type="evidence" value="ECO:0007669"/>
    <property type="project" value="UniProtKB-KW"/>
</dbReference>
<evidence type="ECO:0000259" key="9">
    <source>
        <dbReference type="Pfam" id="PF00668"/>
    </source>
</evidence>
<dbReference type="InterPro" id="IPR020845">
    <property type="entry name" value="AMP-binding_CS"/>
</dbReference>
<evidence type="ECO:0000259" key="8">
    <source>
        <dbReference type="Pfam" id="PF00550"/>
    </source>
</evidence>
<evidence type="ECO:0000256" key="6">
    <source>
        <dbReference type="ARBA" id="ARBA00022679"/>
    </source>
</evidence>
<dbReference type="HOGENOM" id="CLU_000022_0_12_1"/>
<sequence>MAPGMAEDAPVLESPHLFRHPTLQHKNIKMHHKEPCLFPSLAEEEGPIDKTDFIRVIEVETSNVTLSSGVTERKNLVQHLQLAWAVLLQAFVGSETVTFGMTETDTCSTDRPDALENINKNLRIISTTADSSTYLHEIEFTSVQETSVKDKLTNTVLWVVQNEQRQAPSLEWVFHGSPPLDIDLVLIVELFPDAYVISLAYRCSLLTPPQAANVSSTFQKIFNTVQSDPSQTIRDIDMISSRNWDSFNMFNYGVLPSEARCLHSVVEAQAQENGDRICIESWDGSLTYSELNQYSDLLCWRLRSEGVQSGDFIPFCMEKSMCAIVGILGILKAGAACSPLDPSYPSHMLDVAVKSCASNVVVVSTTQASRLSSSKAIIVSLGTLDVIQNPTEAQNIHVRSSDVAFLMWTSGSTGNPKGVLLNHSALSLSTKAYAAANGFTSTTRTFQFTSFTFTASLCDIFGTFANGACLCLPSESQRLDELEASIKFFRANFAWLTTTSLSGISPENVPDLSAVTVGGETLSTDKLVQWSQSRRLNISYGTTETTGWCLLNPGLNSRSNVRVLGKPILPCAFICDKDNHDRPVPVGVVGELVIGGPFLSLGYFKDEEHTKAAFIPSPTWQESLNSTYTGTWYKTNDLVRYNSDGAICFVGRKQAHEKIRGQRVDLEYIEHHTKKAFRTCDDVIVEVVRPNNAHQSPILVAFVVLPHTPRVNNGLSQSMIASADDAFRERVADTLQKLSASIPSYMVPRAFLCLHFVPLTRTNKTNRRQLREQAASMPRHELLGIDAQCSNSNPSAPEDILIMQQLWSNVLGLPTTVIGLDDNFFHLSGDSAKAIQLVSLARREGIIVQVQDIFQFPNLSALVQHSRGKTNRIAQPESDGADISGISLLDECKLEAARQCHVSPGDVEDVYPCTALQQGLMSLSLRRPGSYVSEMVYDISPEIDLERFKDAWSRVTESVPVLRTRFAYLGNHGTCQIVLKESISWISFTGQPGEISGRLRKEMSLGSRLVHFVVLLGDQPTQRRLLMMIHHSLFDRWSAACLLRVFDASWQLGSLSKQDFKPFVRHCLSQSDGKADVYWRNYVGDQDYPVFPRLPSDNYFPYANLTIRKRISLPGELASRHTLATKIRLALALVIHRLTGSSNVLFGTVSNGRSAPVENIDWLIGATLATTPFRVTIDPNWSVDDALEMVQNQAVEMLSHEQRGLQNISRLSTSCNKACEFQTLLVVHSPSMDSRLKPFTTEQGQADFYSYGLNLSCEIINTKQVVVESYFDNNMIGQQQVTLILSQLDHTLQELHQKGSTKLNELNQLSKHDCELLHQWTKDPGTNASCIQGVIEQNCIKSPDKEAVRSWDGVMTYSELDAYANQFAGHLLRHGMAPGQFVPLLFEKSKWTVVAILAVIKSGGAFVLMDPTYPLQRLQDICKQVNAQLILASFKYVDKAKELGQVVITVDGNADDISQHTVKRDLAETEATDILYAVFTSGSTGQPKGVLIHHSAYYASAMAQIKAWSMTSESRVLQFSSYAFDASIAEILSTLIAGACIGIMSDDERTNDLAEAVARLQANFAILTPSVARSLHPADYPSLQRVLLVGEKVGKFEIEKWAPHVKLMQGYGPAECAVSATAQPLLGIGSDPRDIGFPAGSYCWVVDVDDPNRLLPVGAVGELLIGGPIVGMGYQADVAKTEAAFIQAPPWLTEFALPQGGDQVTSIQRLYKTGDLVQYHPKLDGSLLFISRKDTQAKLRGQRLELGEVEYHLRDAVASNGSQDYQVVVDIVKNGRNHTEMLIVAFAFGEPKAAASSYSQHPSLSECKLLPLSESLTSQFLHLKEVLGKQVPSFMVPSQWFLLENIPITASGKIDRNQIREFLIAQPAETLKSYMLDQAAHQQEFGCNQTLQNCQSERLTKDEQTLRALVLDAIYQGNDASESLQAPIQMEQGFITNGGDSVGTIALVTASKKHGFTFTAIDVFSCSLNELARFK</sequence>
<feature type="domain" description="AMP-dependent synthetase/ligase" evidence="7">
    <location>
        <begin position="267"/>
        <end position="604"/>
    </location>
</feature>
<keyword evidence="5" id="KW-0436">Ligase</keyword>
<dbReference type="CDD" id="cd05918">
    <property type="entry name" value="A_NRPS_SidN3_like"/>
    <property type="match status" value="2"/>
</dbReference>
<dbReference type="Pfam" id="PF00501">
    <property type="entry name" value="AMP-binding"/>
    <property type="match status" value="2"/>
</dbReference>
<dbReference type="Gene3D" id="1.10.1200.10">
    <property type="entry name" value="ACP-like"/>
    <property type="match status" value="1"/>
</dbReference>
<dbReference type="InterPro" id="IPR000873">
    <property type="entry name" value="AMP-dep_synth/lig_dom"/>
</dbReference>
<dbReference type="SUPFAM" id="SSF47336">
    <property type="entry name" value="ACP-like"/>
    <property type="match status" value="1"/>
</dbReference>
<evidence type="ECO:0000256" key="3">
    <source>
        <dbReference type="ARBA" id="ARBA00022450"/>
    </source>
</evidence>